<protein>
    <submittedName>
        <fullName evidence="2">Uncharacterized protein</fullName>
    </submittedName>
</protein>
<dbReference type="AlphaFoldDB" id="A0A8T5GEL5"/>
<dbReference type="EMBL" id="JABJNZ010000023">
    <property type="protein sequence ID" value="MBT4870260.1"/>
    <property type="molecule type" value="Genomic_DNA"/>
</dbReference>
<feature type="compositionally biased region" description="Basic residues" evidence="1">
    <location>
        <begin position="80"/>
        <end position="91"/>
    </location>
</feature>
<sequence>MARKLNKPPQGAKMPASADMEAWKKEFDEIDTDEHLAKLKALGLDDSELEEFKEMEEGAPIEDELMCEGPLGKEEEPAKKKVVKKKTTKKK</sequence>
<evidence type="ECO:0000313" key="3">
    <source>
        <dbReference type="Proteomes" id="UP000722459"/>
    </source>
</evidence>
<feature type="region of interest" description="Disordered" evidence="1">
    <location>
        <begin position="69"/>
        <end position="91"/>
    </location>
</feature>
<name>A0A8T5GEL5_9ARCH</name>
<organism evidence="2 3">
    <name type="scientific">Candidatus Iainarchaeum sp</name>
    <dbReference type="NCBI Taxonomy" id="3101447"/>
    <lineage>
        <taxon>Archaea</taxon>
        <taxon>Candidatus Iainarchaeota</taxon>
        <taxon>Candidatus Iainarchaeia</taxon>
        <taxon>Candidatus Iainarchaeales</taxon>
        <taxon>Candidatus Iainarchaeaceae</taxon>
        <taxon>Candidatus Iainarchaeum</taxon>
    </lineage>
</organism>
<evidence type="ECO:0000313" key="2">
    <source>
        <dbReference type="EMBL" id="MBT4870260.1"/>
    </source>
</evidence>
<accession>A0A8T5GEL5</accession>
<reference evidence="2" key="1">
    <citation type="journal article" date="2021" name="ISME J.">
        <title>Mercury methylation by metabolically versatile and cosmopolitan marine bacteria.</title>
        <authorList>
            <person name="Lin H."/>
            <person name="Ascher D.B."/>
            <person name="Myung Y."/>
            <person name="Lamborg C.H."/>
            <person name="Hallam S.J."/>
            <person name="Gionfriddo C.M."/>
            <person name="Holt K.E."/>
            <person name="Moreau J.W."/>
        </authorList>
    </citation>
    <scope>NUCLEOTIDE SEQUENCE</scope>
    <source>
        <strain evidence="2">SI075_bin30</strain>
    </source>
</reference>
<dbReference type="Proteomes" id="UP000722459">
    <property type="component" value="Unassembled WGS sequence"/>
</dbReference>
<evidence type="ECO:0000256" key="1">
    <source>
        <dbReference type="SAM" id="MobiDB-lite"/>
    </source>
</evidence>
<gene>
    <name evidence="2" type="ORF">HON47_01665</name>
</gene>
<comment type="caution">
    <text evidence="2">The sequence shown here is derived from an EMBL/GenBank/DDBJ whole genome shotgun (WGS) entry which is preliminary data.</text>
</comment>
<proteinExistence type="predicted"/>